<dbReference type="Proteomes" id="UP000007241">
    <property type="component" value="Unassembled WGS sequence"/>
</dbReference>
<name>F4PE04_BATDJ</name>
<dbReference type="EMBL" id="GL882896">
    <property type="protein sequence ID" value="EGF76572.1"/>
    <property type="molecule type" value="Genomic_DNA"/>
</dbReference>
<accession>F4PE04</accession>
<dbReference type="HOGENOM" id="CLU_2276945_0_0_1"/>
<evidence type="ECO:0000313" key="2">
    <source>
        <dbReference type="Proteomes" id="UP000007241"/>
    </source>
</evidence>
<organism evidence="1 2">
    <name type="scientific">Batrachochytrium dendrobatidis (strain JAM81 / FGSC 10211)</name>
    <name type="common">Frog chytrid fungus</name>
    <dbReference type="NCBI Taxonomy" id="684364"/>
    <lineage>
        <taxon>Eukaryota</taxon>
        <taxon>Fungi</taxon>
        <taxon>Fungi incertae sedis</taxon>
        <taxon>Chytridiomycota</taxon>
        <taxon>Chytridiomycota incertae sedis</taxon>
        <taxon>Chytridiomycetes</taxon>
        <taxon>Rhizophydiales</taxon>
        <taxon>Rhizophydiales incertae sedis</taxon>
        <taxon>Batrachochytrium</taxon>
    </lineage>
</organism>
<gene>
    <name evidence="1" type="ORF">BATDEDRAFT_92620</name>
</gene>
<sequence length="102" mass="11101">MDERDKSRDCSVDVSVAIRIRPLNSREKAVGETGYAWGHNSSMIWTNTATVAGSMAQMNDQRCASFSTGTSAGISAASTTYTFVLVPNNVYHMVHNQTIVLN</sequence>
<reference evidence="1 2" key="1">
    <citation type="submission" date="2009-12" db="EMBL/GenBank/DDBJ databases">
        <title>The draft genome of Batrachochytrium dendrobatidis.</title>
        <authorList>
            <consortium name="US DOE Joint Genome Institute (JGI-PGF)"/>
            <person name="Kuo A."/>
            <person name="Salamov A."/>
            <person name="Schmutz J."/>
            <person name="Lucas S."/>
            <person name="Pitluck S."/>
            <person name="Rosenblum E."/>
            <person name="Stajich J."/>
            <person name="Eisen M."/>
            <person name="Grigoriev I.V."/>
        </authorList>
    </citation>
    <scope>NUCLEOTIDE SEQUENCE [LARGE SCALE GENOMIC DNA]</scope>
    <source>
        <strain evidence="2">JAM81 / FGSC 10211</strain>
    </source>
</reference>
<dbReference type="AlphaFoldDB" id="F4PE04"/>
<proteinExistence type="predicted"/>
<dbReference type="GeneID" id="18244697"/>
<protein>
    <submittedName>
        <fullName evidence="1">Uncharacterized protein</fullName>
    </submittedName>
</protein>
<evidence type="ECO:0000313" key="1">
    <source>
        <dbReference type="EMBL" id="EGF76572.1"/>
    </source>
</evidence>
<keyword evidence="2" id="KW-1185">Reference proteome</keyword>
<dbReference type="RefSeq" id="XP_006682915.1">
    <property type="nucleotide sequence ID" value="XM_006682852.1"/>
</dbReference>
<dbReference type="InParanoid" id="F4PE04"/>